<evidence type="ECO:0000313" key="6">
    <source>
        <dbReference type="Proteomes" id="UP001632037"/>
    </source>
</evidence>
<keyword evidence="3" id="KW-0964">Secreted</keyword>
<comment type="caution">
    <text evidence="5">The sequence shown here is derived from an EMBL/GenBank/DDBJ whole genome shotgun (WGS) entry which is preliminary data.</text>
</comment>
<dbReference type="Pfam" id="PF20147">
    <property type="entry name" value="Crinkler"/>
    <property type="match status" value="1"/>
</dbReference>
<feature type="domain" description="Crinkler effector protein N-terminal" evidence="4">
    <location>
        <begin position="2"/>
        <end position="81"/>
    </location>
</feature>
<dbReference type="AlphaFoldDB" id="A0ABD3GA40"/>
<evidence type="ECO:0000256" key="1">
    <source>
        <dbReference type="ARBA" id="ARBA00004340"/>
    </source>
</evidence>
<organism evidence="5 6">
    <name type="scientific">Phytophthora oleae</name>
    <dbReference type="NCBI Taxonomy" id="2107226"/>
    <lineage>
        <taxon>Eukaryota</taxon>
        <taxon>Sar</taxon>
        <taxon>Stramenopiles</taxon>
        <taxon>Oomycota</taxon>
        <taxon>Peronosporomycetes</taxon>
        <taxon>Peronosporales</taxon>
        <taxon>Peronosporaceae</taxon>
        <taxon>Phytophthora</taxon>
    </lineage>
</organism>
<dbReference type="Proteomes" id="UP001632037">
    <property type="component" value="Unassembled WGS sequence"/>
</dbReference>
<dbReference type="GO" id="GO:0005576">
    <property type="term" value="C:extracellular region"/>
    <property type="evidence" value="ECO:0007669"/>
    <property type="project" value="UniProtKB-SubCell"/>
</dbReference>
<protein>
    <recommendedName>
        <fullName evidence="4">Crinkler effector protein N-terminal domain-containing protein</fullName>
    </recommendedName>
</protein>
<dbReference type="InterPro" id="IPR045379">
    <property type="entry name" value="Crinkler_N"/>
</dbReference>
<evidence type="ECO:0000259" key="4">
    <source>
        <dbReference type="Pfam" id="PF20147"/>
    </source>
</evidence>
<name>A0ABD3GA40_9STRA</name>
<evidence type="ECO:0000256" key="3">
    <source>
        <dbReference type="ARBA" id="ARBA00022525"/>
    </source>
</evidence>
<proteinExistence type="predicted"/>
<keyword evidence="6" id="KW-1185">Reference proteome</keyword>
<comment type="subcellular location">
    <subcellularLocation>
        <location evidence="1">Host cell</location>
    </subcellularLocation>
    <subcellularLocation>
        <location evidence="2">Secreted</location>
    </subcellularLocation>
</comment>
<gene>
    <name evidence="5" type="ORF">V7S43_001698</name>
</gene>
<accession>A0ABD3GA40</accession>
<sequence>MKAIKAKKSDIIKCETYALQLFLAKKEDGAWLLDDDTLDAMLLGGDCTPYKTMRAKWKVNDVSLFGSNVSLPENMIHVLVVVPVNRKRKRDAAVDVETKQENKRSFDEFLEKCPRKGSLPTEGDFLQLFE</sequence>
<evidence type="ECO:0000256" key="2">
    <source>
        <dbReference type="ARBA" id="ARBA00004613"/>
    </source>
</evidence>
<dbReference type="GO" id="GO:0043657">
    <property type="term" value="C:host cell"/>
    <property type="evidence" value="ECO:0007669"/>
    <property type="project" value="UniProtKB-SubCell"/>
</dbReference>
<dbReference type="EMBL" id="JBIMZQ010000002">
    <property type="protein sequence ID" value="KAL3674014.1"/>
    <property type="molecule type" value="Genomic_DNA"/>
</dbReference>
<evidence type="ECO:0000313" key="5">
    <source>
        <dbReference type="EMBL" id="KAL3674014.1"/>
    </source>
</evidence>
<reference evidence="5 6" key="1">
    <citation type="submission" date="2024-09" db="EMBL/GenBank/DDBJ databases">
        <title>Genome sequencing and assembly of Phytophthora oleae, isolate VK10A, causative agent of rot of olive drupes.</title>
        <authorList>
            <person name="Conti Taguali S."/>
            <person name="Riolo M."/>
            <person name="La Spada F."/>
            <person name="Cacciola S.O."/>
            <person name="Dionisio G."/>
        </authorList>
    </citation>
    <scope>NUCLEOTIDE SEQUENCE [LARGE SCALE GENOMIC DNA]</scope>
    <source>
        <strain evidence="5 6">VK10A</strain>
    </source>
</reference>